<accession>A0A4Q7ZS53</accession>
<protein>
    <submittedName>
        <fullName evidence="2">Uncharacterized protein</fullName>
    </submittedName>
</protein>
<evidence type="ECO:0000313" key="2">
    <source>
        <dbReference type="EMBL" id="RZU53998.1"/>
    </source>
</evidence>
<organism evidence="2 3">
    <name type="scientific">Krasilnikovia cinnamomea</name>
    <dbReference type="NCBI Taxonomy" id="349313"/>
    <lineage>
        <taxon>Bacteria</taxon>
        <taxon>Bacillati</taxon>
        <taxon>Actinomycetota</taxon>
        <taxon>Actinomycetes</taxon>
        <taxon>Micromonosporales</taxon>
        <taxon>Micromonosporaceae</taxon>
        <taxon>Krasilnikovia</taxon>
    </lineage>
</organism>
<comment type="caution">
    <text evidence="2">The sequence shown here is derived from an EMBL/GenBank/DDBJ whole genome shotgun (WGS) entry which is preliminary data.</text>
</comment>
<keyword evidence="1" id="KW-0812">Transmembrane</keyword>
<proteinExistence type="predicted"/>
<feature type="transmembrane region" description="Helical" evidence="1">
    <location>
        <begin position="12"/>
        <end position="31"/>
    </location>
</feature>
<sequence>MNGARDRIGWPEALAITAALAVLALVASGWVDAMLPWAR</sequence>
<gene>
    <name evidence="2" type="ORF">EV385_5935</name>
</gene>
<dbReference type="Proteomes" id="UP000292564">
    <property type="component" value="Unassembled WGS sequence"/>
</dbReference>
<keyword evidence="1" id="KW-0472">Membrane</keyword>
<evidence type="ECO:0000256" key="1">
    <source>
        <dbReference type="SAM" id="Phobius"/>
    </source>
</evidence>
<keyword evidence="3" id="KW-1185">Reference proteome</keyword>
<reference evidence="2 3" key="1">
    <citation type="submission" date="2019-02" db="EMBL/GenBank/DDBJ databases">
        <title>Sequencing the genomes of 1000 actinobacteria strains.</title>
        <authorList>
            <person name="Klenk H.-P."/>
        </authorList>
    </citation>
    <scope>NUCLEOTIDE SEQUENCE [LARGE SCALE GENOMIC DNA]</scope>
    <source>
        <strain evidence="2 3">DSM 45162</strain>
    </source>
</reference>
<evidence type="ECO:0000313" key="3">
    <source>
        <dbReference type="Proteomes" id="UP000292564"/>
    </source>
</evidence>
<name>A0A4Q7ZS53_9ACTN</name>
<dbReference type="AlphaFoldDB" id="A0A4Q7ZS53"/>
<dbReference type="EMBL" id="SHKY01000001">
    <property type="protein sequence ID" value="RZU53998.1"/>
    <property type="molecule type" value="Genomic_DNA"/>
</dbReference>
<keyword evidence="1" id="KW-1133">Transmembrane helix</keyword>